<feature type="transmembrane region" description="Helical" evidence="1">
    <location>
        <begin position="28"/>
        <end position="51"/>
    </location>
</feature>
<evidence type="ECO:0000313" key="2">
    <source>
        <dbReference type="EMBL" id="ART34501.1"/>
    </source>
</evidence>
<keyword evidence="1" id="KW-0812">Transmembrane</keyword>
<evidence type="ECO:0000256" key="1">
    <source>
        <dbReference type="SAM" id="Phobius"/>
    </source>
</evidence>
<sequence>MTSTVNLGSDTASKWTVIKSRCNSCCRILVSCAAVICAILALIFLVATIGLSVKLAFTVQEVHNCKQKLSGASTTTAAIYTTPSTMIEALQTNQLKLTTNERRSTPPDCLVEKKLCEGEVRYLKTKGCLGAREGEDLNCIDLVAECVGKPCGHNEDYKECICTNNGTATKCCYN</sequence>
<dbReference type="EMBL" id="MF093139">
    <property type="protein sequence ID" value="ART34501.1"/>
    <property type="molecule type" value="Viral_cRNA"/>
</dbReference>
<name>A0A1Y0B8J3_9MONO</name>
<keyword evidence="1" id="KW-1133">Transmembrane helix</keyword>
<dbReference type="InterPro" id="IPR035250">
    <property type="entry name" value="Metap_SH"/>
</dbReference>
<organism evidence="2">
    <name type="scientific">avian metapneumovirus</name>
    <dbReference type="NCBI Taxonomy" id="38525"/>
    <lineage>
        <taxon>Viruses</taxon>
        <taxon>Riboviria</taxon>
        <taxon>Orthornavirae</taxon>
        <taxon>Negarnaviricota</taxon>
        <taxon>Haploviricotina</taxon>
        <taxon>Monjiviricetes</taxon>
        <taxon>Mononegavirales</taxon>
        <taxon>Pneumoviridae</taxon>
        <taxon>Metapneumovirus</taxon>
        <taxon>Metapneumovirus avis</taxon>
    </lineage>
</organism>
<dbReference type="Pfam" id="PF17512">
    <property type="entry name" value="Sh_2"/>
    <property type="match status" value="1"/>
</dbReference>
<proteinExistence type="predicted"/>
<gene>
    <name evidence="2" type="primary">SH</name>
</gene>
<reference evidence="2" key="1">
    <citation type="submission" date="2017-05" db="EMBL/GenBank/DDBJ databases">
        <title>The complete genome sequence of avian metapneumovirus subtype A.</title>
        <authorList>
            <person name="Rizotto L.S."/>
            <person name="Scagion G.P."/>
            <person name="Cardoso T.C."/>
            <person name="Simao R.M."/>
            <person name="Caserta L.C."/>
            <person name="Benassi J.C."/>
            <person name="Cordeiro I.M."/>
            <person name="Keid L.B."/>
            <person name="Oliveira T.M.F.S."/>
            <person name="Soares R.M."/>
            <person name="Arns C.W."/>
            <person name="Van Borm S."/>
            <person name="Ferreira H.L."/>
        </authorList>
    </citation>
    <scope>NUCLEOTIDE SEQUENCE</scope>
    <source>
        <strain evidence="2">AMPV-A/chicken/Brazil-SP/669/2003</strain>
    </source>
</reference>
<protein>
    <submittedName>
        <fullName evidence="2">Small hydrophobic protein</fullName>
    </submittedName>
</protein>
<accession>A0A1Y0B8J3</accession>
<keyword evidence="1" id="KW-0472">Membrane</keyword>